<dbReference type="Proteomes" id="UP001445076">
    <property type="component" value="Unassembled WGS sequence"/>
</dbReference>
<dbReference type="EMBL" id="JARKIK010000034">
    <property type="protein sequence ID" value="KAK8740143.1"/>
    <property type="molecule type" value="Genomic_DNA"/>
</dbReference>
<evidence type="ECO:0000313" key="2">
    <source>
        <dbReference type="EMBL" id="KAK8740143.1"/>
    </source>
</evidence>
<accession>A0AAW0X6L0</accession>
<comment type="caution">
    <text evidence="2">The sequence shown here is derived from an EMBL/GenBank/DDBJ whole genome shotgun (WGS) entry which is preliminary data.</text>
</comment>
<protein>
    <submittedName>
        <fullName evidence="2">Uncharacterized protein</fullName>
    </submittedName>
</protein>
<keyword evidence="1" id="KW-0175">Coiled coil</keyword>
<name>A0AAW0X6L0_CHEQU</name>
<gene>
    <name evidence="2" type="ORF">OTU49_003062</name>
</gene>
<proteinExistence type="predicted"/>
<keyword evidence="3" id="KW-1185">Reference proteome</keyword>
<feature type="non-terminal residue" evidence="2">
    <location>
        <position position="1"/>
    </location>
</feature>
<reference evidence="2 3" key="1">
    <citation type="journal article" date="2024" name="BMC Genomics">
        <title>Genome assembly of redclaw crayfish (Cherax quadricarinatus) provides insights into its immune adaptation and hypoxia tolerance.</title>
        <authorList>
            <person name="Liu Z."/>
            <person name="Zheng J."/>
            <person name="Li H."/>
            <person name="Fang K."/>
            <person name="Wang S."/>
            <person name="He J."/>
            <person name="Zhou D."/>
            <person name="Weng S."/>
            <person name="Chi M."/>
            <person name="Gu Z."/>
            <person name="He J."/>
            <person name="Li F."/>
            <person name="Wang M."/>
        </authorList>
    </citation>
    <scope>NUCLEOTIDE SEQUENCE [LARGE SCALE GENOMIC DNA]</scope>
    <source>
        <strain evidence="2">ZL_2023a</strain>
    </source>
</reference>
<sequence>RMNPWSSTRAQQLTLQSSHVAQYLLKKAEEAEKAAERKIKRAYVVKERNYVTYNYVETKAGGDEENTLSSILVRAMQRKAKRKEIDQAIKIKHLEESKRKVEEEKQRCMEAKRRQNERLREMKENHKLRIMKEEQWREREARQARHNRKADDFCNKMLLRRYFRGFKTLVVISHDNRIMARDHYRLKLMQKTLSKLVLYREKEQHWRESLATSFHNVCLLHMFFTSWRERVSARAEQVRRGAEHYRQRLLRKYLWEWRWAALDHLLQRRADTQRATQHYHR</sequence>
<feature type="non-terminal residue" evidence="2">
    <location>
        <position position="281"/>
    </location>
</feature>
<dbReference type="AlphaFoldDB" id="A0AAW0X6L0"/>
<evidence type="ECO:0000256" key="1">
    <source>
        <dbReference type="SAM" id="Coils"/>
    </source>
</evidence>
<organism evidence="2 3">
    <name type="scientific">Cherax quadricarinatus</name>
    <name type="common">Australian red claw crayfish</name>
    <dbReference type="NCBI Taxonomy" id="27406"/>
    <lineage>
        <taxon>Eukaryota</taxon>
        <taxon>Metazoa</taxon>
        <taxon>Ecdysozoa</taxon>
        <taxon>Arthropoda</taxon>
        <taxon>Crustacea</taxon>
        <taxon>Multicrustacea</taxon>
        <taxon>Malacostraca</taxon>
        <taxon>Eumalacostraca</taxon>
        <taxon>Eucarida</taxon>
        <taxon>Decapoda</taxon>
        <taxon>Pleocyemata</taxon>
        <taxon>Astacidea</taxon>
        <taxon>Parastacoidea</taxon>
        <taxon>Parastacidae</taxon>
        <taxon>Cherax</taxon>
    </lineage>
</organism>
<feature type="coiled-coil region" evidence="1">
    <location>
        <begin position="91"/>
        <end position="129"/>
    </location>
</feature>
<evidence type="ECO:0000313" key="3">
    <source>
        <dbReference type="Proteomes" id="UP001445076"/>
    </source>
</evidence>